<dbReference type="RefSeq" id="WP_112653704.1">
    <property type="nucleotide sequence ID" value="NZ_CP043451.1"/>
</dbReference>
<evidence type="ECO:0000256" key="1">
    <source>
        <dbReference type="SAM" id="SignalP"/>
    </source>
</evidence>
<name>A0AAE6JEY3_9SPHI</name>
<evidence type="ECO:0000313" key="4">
    <source>
        <dbReference type="Proteomes" id="UP000250557"/>
    </source>
</evidence>
<proteinExistence type="predicted"/>
<dbReference type="Proteomes" id="UP000663940">
    <property type="component" value="Chromosome"/>
</dbReference>
<feature type="chain" id="PRO_5042291398" evidence="1">
    <location>
        <begin position="24"/>
        <end position="169"/>
    </location>
</feature>
<protein>
    <submittedName>
        <fullName evidence="2">Nicotinate-nucleotide adenylyltransferase</fullName>
    </submittedName>
</protein>
<dbReference type="EMBL" id="CP043451">
    <property type="protein sequence ID" value="QEM03557.1"/>
    <property type="molecule type" value="Genomic_DNA"/>
</dbReference>
<keyword evidence="2" id="KW-0548">Nucleotidyltransferase</keyword>
<dbReference type="SUPFAM" id="SSF160574">
    <property type="entry name" value="BT0923-like"/>
    <property type="match status" value="1"/>
</dbReference>
<sequence length="169" mass="19702">MKTFKPMLMLTALIVGFALCSSAQVILPEVRIVASTYKYLNATDNREMSQPVRMLEFKAASYDVKKSEFYDDDYDGYYISFYIPDGKILAAYDKDGKLLRTAEKFKNTKLPEAVRTAVSQRFPNWRISQDVYQVNYFDHKDQADKTFKLLLENGDKRMKVKLNEKGEFR</sequence>
<evidence type="ECO:0000313" key="5">
    <source>
        <dbReference type="Proteomes" id="UP000663940"/>
    </source>
</evidence>
<dbReference type="AlphaFoldDB" id="A0AAE6JEY3"/>
<organism evidence="2 4">
    <name type="scientific">Mucilaginibacter rubeus</name>
    <dbReference type="NCBI Taxonomy" id="2027860"/>
    <lineage>
        <taxon>Bacteria</taxon>
        <taxon>Pseudomonadati</taxon>
        <taxon>Bacteroidota</taxon>
        <taxon>Sphingobacteriia</taxon>
        <taxon>Sphingobacteriales</taxon>
        <taxon>Sphingobacteriaceae</taxon>
        <taxon>Mucilaginibacter</taxon>
    </lineage>
</organism>
<reference evidence="2 4" key="1">
    <citation type="submission" date="2019-08" db="EMBL/GenBank/DDBJ databases">
        <title>Comparative genome analysis confer to the adaptation heavy metal polluted environment.</title>
        <authorList>
            <person name="Li Y."/>
        </authorList>
    </citation>
    <scope>NUCLEOTIDE SEQUENCE [LARGE SCALE GENOMIC DNA]</scope>
    <source>
        <strain evidence="2 4">P2</strain>
    </source>
</reference>
<accession>A0AAE6JEY3</accession>
<dbReference type="Proteomes" id="UP000250557">
    <property type="component" value="Chromosome"/>
</dbReference>
<dbReference type="Gene3D" id="3.10.450.360">
    <property type="match status" value="1"/>
</dbReference>
<reference evidence="3 5" key="2">
    <citation type="submission" date="2021-03" db="EMBL/GenBank/DDBJ databases">
        <title>Mucilaginibacter strains isolated from gold and copper mining confer multi heavy-metal resistance.</title>
        <authorList>
            <person name="Li Y."/>
        </authorList>
    </citation>
    <scope>NUCLEOTIDE SEQUENCE [LARGE SCALE GENOMIC DNA]</scope>
    <source>
        <strain evidence="3 5">P2-4</strain>
    </source>
</reference>
<keyword evidence="5" id="KW-1185">Reference proteome</keyword>
<evidence type="ECO:0000313" key="3">
    <source>
        <dbReference type="EMBL" id="QTE47676.1"/>
    </source>
</evidence>
<keyword evidence="2" id="KW-0808">Transferase</keyword>
<feature type="signal peptide" evidence="1">
    <location>
        <begin position="1"/>
        <end position="23"/>
    </location>
</feature>
<dbReference type="EMBL" id="CP071880">
    <property type="protein sequence ID" value="QTE47676.1"/>
    <property type="molecule type" value="Genomic_DNA"/>
</dbReference>
<gene>
    <name evidence="2" type="ORF">DIU31_008520</name>
    <name evidence="3" type="ORF">J3L21_19130</name>
</gene>
<evidence type="ECO:0000313" key="2">
    <source>
        <dbReference type="EMBL" id="QEM03557.1"/>
    </source>
</evidence>
<keyword evidence="1" id="KW-0732">Signal</keyword>
<dbReference type="GO" id="GO:0016779">
    <property type="term" value="F:nucleotidyltransferase activity"/>
    <property type="evidence" value="ECO:0007669"/>
    <property type="project" value="UniProtKB-KW"/>
</dbReference>